<comment type="caution">
    <text evidence="1">The sequence shown here is derived from an EMBL/GenBank/DDBJ whole genome shotgun (WGS) entry which is preliminary data.</text>
</comment>
<evidence type="ECO:0000313" key="1">
    <source>
        <dbReference type="EMBL" id="KXX76724.1"/>
    </source>
</evidence>
<name>A0A175W156_9PEZI</name>
<sequence>MRATVSIFPSETERRWELGKIGDIRALDEIAKEQEALGNHRFAYRPRTCFGVGKCTLADLDDNDLVVLKRSHSAASEHVIITKAGNRDRLLYYRQDARELDGRPPRDPGHWFHQEYVPNLQSFGKFRAFIACDGAPEKARVVSVAHTKPKDNVVAVYAFSSVAFDERKSYMTQMAEMKEFALFIHGKLLSQYNAQGRFQSLQVGVRLDIGRSEDGRWFVGEVTRAFDADQFAGYHLPYPHTHIAVAFAEAFRQYCTREQMVPAAMRG</sequence>
<dbReference type="Proteomes" id="UP000078237">
    <property type="component" value="Unassembled WGS sequence"/>
</dbReference>
<proteinExistence type="predicted"/>
<dbReference type="OrthoDB" id="4709724at2759"/>
<keyword evidence="2" id="KW-1185">Reference proteome</keyword>
<gene>
    <name evidence="1" type="ORF">MMYC01_209300</name>
</gene>
<dbReference type="VEuPathDB" id="FungiDB:MMYC01_209300"/>
<reference evidence="1 2" key="1">
    <citation type="journal article" date="2016" name="Genome Announc.">
        <title>Genome Sequence of Madurella mycetomatis mm55, Isolated from a Human Mycetoma Case in Sudan.</title>
        <authorList>
            <person name="Smit S."/>
            <person name="Derks M.F."/>
            <person name="Bervoets S."/>
            <person name="Fahal A."/>
            <person name="van Leeuwen W."/>
            <person name="van Belkum A."/>
            <person name="van de Sande W.W."/>
        </authorList>
    </citation>
    <scope>NUCLEOTIDE SEQUENCE [LARGE SCALE GENOMIC DNA]</scope>
    <source>
        <strain evidence="2">mm55</strain>
    </source>
</reference>
<accession>A0A175W156</accession>
<protein>
    <submittedName>
        <fullName evidence="1">Uncharacterized protein</fullName>
    </submittedName>
</protein>
<evidence type="ECO:0000313" key="2">
    <source>
        <dbReference type="Proteomes" id="UP000078237"/>
    </source>
</evidence>
<dbReference type="AlphaFoldDB" id="A0A175W156"/>
<dbReference type="EMBL" id="LCTW02000196">
    <property type="protein sequence ID" value="KXX76724.1"/>
    <property type="molecule type" value="Genomic_DNA"/>
</dbReference>
<organism evidence="1 2">
    <name type="scientific">Madurella mycetomatis</name>
    <dbReference type="NCBI Taxonomy" id="100816"/>
    <lineage>
        <taxon>Eukaryota</taxon>
        <taxon>Fungi</taxon>
        <taxon>Dikarya</taxon>
        <taxon>Ascomycota</taxon>
        <taxon>Pezizomycotina</taxon>
        <taxon>Sordariomycetes</taxon>
        <taxon>Sordariomycetidae</taxon>
        <taxon>Sordariales</taxon>
        <taxon>Sordariales incertae sedis</taxon>
        <taxon>Madurella</taxon>
    </lineage>
</organism>